<evidence type="ECO:0000259" key="5">
    <source>
        <dbReference type="Pfam" id="PF07715"/>
    </source>
</evidence>
<reference evidence="6 7" key="1">
    <citation type="submission" date="2021-07" db="EMBL/GenBank/DDBJ databases">
        <title>Genomic diversity and antimicrobial resistance of Prevotella spp. isolated from chronic lung disease airways.</title>
        <authorList>
            <person name="Webb K.A."/>
            <person name="Olagoke O.S."/>
            <person name="Baird T."/>
            <person name="Neill J."/>
            <person name="Pham A."/>
            <person name="Wells T.J."/>
            <person name="Ramsay K.A."/>
            <person name="Bell S.C."/>
            <person name="Sarovich D.S."/>
            <person name="Price E.P."/>
        </authorList>
    </citation>
    <scope>NUCLEOTIDE SEQUENCE [LARGE SCALE GENOMIC DNA]</scope>
    <source>
        <strain evidence="6 7">SCHI0011.S.12</strain>
    </source>
</reference>
<evidence type="ECO:0000256" key="1">
    <source>
        <dbReference type="PROSITE-ProRule" id="PRU01360"/>
    </source>
</evidence>
<evidence type="ECO:0000313" key="6">
    <source>
        <dbReference type="EMBL" id="MBW4769496.1"/>
    </source>
</evidence>
<name>A0ABS6YD62_9BACT</name>
<keyword evidence="6" id="KW-0675">Receptor</keyword>
<evidence type="ECO:0000256" key="3">
    <source>
        <dbReference type="SAM" id="SignalP"/>
    </source>
</evidence>
<dbReference type="Pfam" id="PF07715">
    <property type="entry name" value="Plug"/>
    <property type="match status" value="1"/>
</dbReference>
<evidence type="ECO:0000259" key="4">
    <source>
        <dbReference type="Pfam" id="PF00593"/>
    </source>
</evidence>
<comment type="similarity">
    <text evidence="1 2">Belongs to the TonB-dependent receptor family.</text>
</comment>
<dbReference type="InterPro" id="IPR000531">
    <property type="entry name" value="Beta-barrel_TonB"/>
</dbReference>
<comment type="caution">
    <text evidence="6">The sequence shown here is derived from an EMBL/GenBank/DDBJ whole genome shotgun (WGS) entry which is preliminary data.</text>
</comment>
<accession>A0ABS6YD62</accession>
<feature type="domain" description="TonB-dependent receptor plug" evidence="5">
    <location>
        <begin position="133"/>
        <end position="238"/>
    </location>
</feature>
<organism evidence="6 7">
    <name type="scientific">Hoylesella nanceiensis</name>
    <dbReference type="NCBI Taxonomy" id="425941"/>
    <lineage>
        <taxon>Bacteria</taxon>
        <taxon>Pseudomonadati</taxon>
        <taxon>Bacteroidota</taxon>
        <taxon>Bacteroidia</taxon>
        <taxon>Bacteroidales</taxon>
        <taxon>Prevotellaceae</taxon>
        <taxon>Hoylesella</taxon>
    </lineage>
</organism>
<sequence length="819" mass="91782">MTIKKAILPLLFLSISTSITAGVVVESTYKMTGINVQGHVIDSKTKEYVPYVLVAVKGTTLATTTDAKGFYSIKNIPQGKVILEVKHLGYHNASVTLKTDKEETLEQDFELTDDVLSLDEVVLTANRQQTLRREAPVLVNVVDKRLFNLTNSATLSQGLNFQPGVRTENNCQNCGFSQVRINGLDGHYSQILIDSRPVFSALNGVYGLEQIPSSMIERVEVVRGGGSSLYGASAIGGTINVITKEPIRNSAEVGHTLSSYGNHSGWENTTNLNASIVTEDAKGGLFIYGNHHYRPGYDHNNDGYTELPNLKNQTLGFSAFYKFTPYSRITLRYHNLAEFRRGGNHLERAPHESDITEQLEHDVNGGSLAYDLFSKDTKRQLKLYYSFENTARKSYYGGIGGGTEAADTIKSAKAYGRTKEINHLLGVQYVHSFDNCWFMPATLTAGLEYNNDKMNDEVLGYDHYLNQKVSIGSAYFQNEWKDSRFTFLLGARLDKHNLIKNAVFSPRVNFRYNPSKELSLRLSYAEGFRAPQAFDEDLHTGWTDGSRQIIVRDPNLKEERSRSISASADFYHTFGSVQTNFLIEGFFTHLTNAFATRTLDKGETTDPNYENNIRNIMQRYGLSRPNAEENEIAERFNGNNATIFGLNIEAKAAFSQWLQVQAGLTLQRNMYKDSVEWSGDGAKKERRFLKTPNAYGYFTVNIQPLKNLSVALTGTYTGSMLVGHQKTDDYTFTQNGTTITYPGWAEAKAVNTPSFLSMNLKIAYDIQLSQYIKMQINGGFQNITNAFQRDLERGPLRDADYVYGPGTPRCAFLGVKFSY</sequence>
<dbReference type="PANTHER" id="PTHR30069">
    <property type="entry name" value="TONB-DEPENDENT OUTER MEMBRANE RECEPTOR"/>
    <property type="match status" value="1"/>
</dbReference>
<keyword evidence="1" id="KW-1134">Transmembrane beta strand</keyword>
<comment type="subcellular location">
    <subcellularLocation>
        <location evidence="1">Cell outer membrane</location>
        <topology evidence="1">Multi-pass membrane protein</topology>
    </subcellularLocation>
</comment>
<evidence type="ECO:0000313" key="7">
    <source>
        <dbReference type="Proteomes" id="UP000788426"/>
    </source>
</evidence>
<keyword evidence="1" id="KW-0998">Cell outer membrane</keyword>
<evidence type="ECO:0000256" key="2">
    <source>
        <dbReference type="RuleBase" id="RU003357"/>
    </source>
</evidence>
<feature type="chain" id="PRO_5046465479" evidence="3">
    <location>
        <begin position="22"/>
        <end position="819"/>
    </location>
</feature>
<keyword evidence="2" id="KW-0798">TonB box</keyword>
<gene>
    <name evidence="6" type="ORF">KZO38_06935</name>
</gene>
<dbReference type="Proteomes" id="UP000788426">
    <property type="component" value="Unassembled WGS sequence"/>
</dbReference>
<keyword evidence="1" id="KW-0813">Transport</keyword>
<keyword evidence="1 2" id="KW-0472">Membrane</keyword>
<protein>
    <submittedName>
        <fullName evidence="6">TonB-dependent receptor</fullName>
    </submittedName>
</protein>
<feature type="domain" description="TonB-dependent receptor-like beta-barrel" evidence="4">
    <location>
        <begin position="317"/>
        <end position="783"/>
    </location>
</feature>
<dbReference type="RefSeq" id="WP_219481506.1">
    <property type="nucleotide sequence ID" value="NZ_JAHXCT010000004.1"/>
</dbReference>
<feature type="signal peptide" evidence="3">
    <location>
        <begin position="1"/>
        <end position="21"/>
    </location>
</feature>
<proteinExistence type="inferred from homology"/>
<keyword evidence="1" id="KW-0812">Transmembrane</keyword>
<dbReference type="PANTHER" id="PTHR30069:SF57">
    <property type="entry name" value="TONB-DEPENDENT RECEPTOR"/>
    <property type="match status" value="1"/>
</dbReference>
<keyword evidence="7" id="KW-1185">Reference proteome</keyword>
<dbReference type="InterPro" id="IPR039426">
    <property type="entry name" value="TonB-dep_rcpt-like"/>
</dbReference>
<dbReference type="Pfam" id="PF13715">
    <property type="entry name" value="CarbopepD_reg_2"/>
    <property type="match status" value="1"/>
</dbReference>
<dbReference type="InterPro" id="IPR012910">
    <property type="entry name" value="Plug_dom"/>
</dbReference>
<dbReference type="EMBL" id="JAHXCT010000004">
    <property type="protein sequence ID" value="MBW4769496.1"/>
    <property type="molecule type" value="Genomic_DNA"/>
</dbReference>
<dbReference type="Pfam" id="PF00593">
    <property type="entry name" value="TonB_dep_Rec_b-barrel"/>
    <property type="match status" value="1"/>
</dbReference>
<dbReference type="PROSITE" id="PS52016">
    <property type="entry name" value="TONB_DEPENDENT_REC_3"/>
    <property type="match status" value="1"/>
</dbReference>
<keyword evidence="3" id="KW-0732">Signal</keyword>